<protein>
    <recommendedName>
        <fullName evidence="6">Teneurin-like YD-shell domain-containing protein</fullName>
    </recommendedName>
</protein>
<evidence type="ECO:0000313" key="8">
    <source>
        <dbReference type="Proteomes" id="UP001465153"/>
    </source>
</evidence>
<dbReference type="PANTHER" id="PTHR32305:SF15">
    <property type="entry name" value="PROTEIN RHSA-RELATED"/>
    <property type="match status" value="1"/>
</dbReference>
<dbReference type="InterPro" id="IPR006530">
    <property type="entry name" value="YD"/>
</dbReference>
<dbReference type="NCBIfam" id="TIGR03696">
    <property type="entry name" value="Rhs_assc_core"/>
    <property type="match status" value="1"/>
</dbReference>
<accession>A0ABQ0A4S6</accession>
<comment type="caution">
    <text evidence="7">The sequence shown here is derived from an EMBL/GenBank/DDBJ whole genome shotgun (WGS) entry which is preliminary data.</text>
</comment>
<dbReference type="Proteomes" id="UP001465153">
    <property type="component" value="Unassembled WGS sequence"/>
</dbReference>
<keyword evidence="4" id="KW-0843">Virulence</keyword>
<dbReference type="Pfam" id="PF25023">
    <property type="entry name" value="TEN_YD-shell"/>
    <property type="match status" value="1"/>
</dbReference>
<dbReference type="Pfam" id="PF05593">
    <property type="entry name" value="RHS_repeat"/>
    <property type="match status" value="1"/>
</dbReference>
<dbReference type="Gene3D" id="2.180.10.10">
    <property type="entry name" value="RHS repeat-associated core"/>
    <property type="match status" value="1"/>
</dbReference>
<feature type="domain" description="Teneurin-like YD-shell" evidence="6">
    <location>
        <begin position="1695"/>
        <end position="2049"/>
    </location>
</feature>
<dbReference type="NCBIfam" id="TIGR01643">
    <property type="entry name" value="YD_repeat_2x"/>
    <property type="match status" value="1"/>
</dbReference>
<evidence type="ECO:0000256" key="3">
    <source>
        <dbReference type="ARBA" id="ARBA00022737"/>
    </source>
</evidence>
<dbReference type="InterPro" id="IPR003284">
    <property type="entry name" value="Sal_SpvB"/>
</dbReference>
<keyword evidence="8" id="KW-1185">Reference proteome</keyword>
<dbReference type="RefSeq" id="WP_353301432.1">
    <property type="nucleotide sequence ID" value="NZ_BAABWN010000001.1"/>
</dbReference>
<keyword evidence="5" id="KW-0732">Signal</keyword>
<evidence type="ECO:0000256" key="1">
    <source>
        <dbReference type="ARBA" id="ARBA00004613"/>
    </source>
</evidence>
<feature type="signal peptide" evidence="5">
    <location>
        <begin position="1"/>
        <end position="27"/>
    </location>
</feature>
<dbReference type="InterPro" id="IPR028994">
    <property type="entry name" value="Integrin_alpha_N"/>
</dbReference>
<reference evidence="7 8" key="1">
    <citation type="submission" date="2024-04" db="EMBL/GenBank/DDBJ databases">
        <title>Draft genome sequence of Sessilibacter corallicola NBRC 116591.</title>
        <authorList>
            <person name="Miyakawa T."/>
            <person name="Kusuya Y."/>
            <person name="Miura T."/>
        </authorList>
    </citation>
    <scope>NUCLEOTIDE SEQUENCE [LARGE SCALE GENOMIC DNA]</scope>
    <source>
        <strain evidence="7 8">KU-00831-HH</strain>
    </source>
</reference>
<dbReference type="InterPro" id="IPR031325">
    <property type="entry name" value="RHS_repeat"/>
</dbReference>
<dbReference type="EMBL" id="BAABWN010000001">
    <property type="protein sequence ID" value="GAA6166523.1"/>
    <property type="molecule type" value="Genomic_DNA"/>
</dbReference>
<keyword evidence="2" id="KW-0964">Secreted</keyword>
<evidence type="ECO:0000259" key="6">
    <source>
        <dbReference type="Pfam" id="PF25023"/>
    </source>
</evidence>
<evidence type="ECO:0000256" key="2">
    <source>
        <dbReference type="ARBA" id="ARBA00022525"/>
    </source>
</evidence>
<dbReference type="Gene3D" id="2.130.10.130">
    <property type="entry name" value="Integrin alpha, N-terminal"/>
    <property type="match status" value="1"/>
</dbReference>
<dbReference type="InterPro" id="IPR056823">
    <property type="entry name" value="TEN-like_YD-shell"/>
</dbReference>
<feature type="chain" id="PRO_5045982757" description="Teneurin-like YD-shell domain-containing protein" evidence="5">
    <location>
        <begin position="28"/>
        <end position="2413"/>
    </location>
</feature>
<dbReference type="InterPro" id="IPR022385">
    <property type="entry name" value="Rhs_assc_core"/>
</dbReference>
<sequence>MRHFSVARLFKSMAMACIALTSAPLMAVDFDQSQYDVYIGDRNGDGRDDILLVAKDSIIPIHGEVLVPLAVQLSENYAIESGPGFYYDPVTLSDAEIDLSGFSLATNTVIYDYNNDGQLDLVIGQQGTSLGNIALLGGVDSSENPILVANVDEYDVLSTPPNPGSIGIAEIHVNTGILKTSDELAPIAGEFRVNESGAATYSIPIYAPPGSAGVAPQITLNYSSQNGNGLLGQGWSLGGLSSISRCRQTMATDGHARPLTWTEEDRFCIDGQRLLLETGSTYGAIGATYKTEVDRFATIISVGGSLGHPDYFLMKSKDGTTSTFGKNIDAEFYNPNNNQTYTWSISKFEDSVGNKIDFNYDKTITTQTISTIAYGSATTNHSSINFQYETRPQDKLSGYVSGFKVETLNRMTGIEVKNGTNVLRHYSINYDHINTDFSRVVKIEECSNASNTAHCRGATSFDWNYPLSGLSSGRESLFTLPTTQFSDFKPADINGDGLQDLAYVRFSGGFRDYVFGYAINDGDKLVQTEEFVFENNAFHGALVKIEVVDYNVDGRADILLYDGEFPDNPWSLYLSEPAGDGWRLNKKSDTQIPFTEEEVVFGDINSDGLIDAYYLVGGVNVYLLEHDPTQPVESSQYYHFAHSITLDVEDFDLGTVFPEPQSREEVGPLRRDAILVNGGVGDFNSDGKVDFIVALEESQTYFEEDGEFGGESTTYGRAGLAIATQGVNNKLELLDIFEGLGGSGLRFRDENYFRVIDLNQDGYSDLLYLDSRNDDNGTWRAYLNDGKNLNHVTDLVTFTDRMVDKSVQLTDINNDGYSDFVWKDFEGRRLRTKYWLPDQNNFSTQRNIPRYNQDLTSVDYIYSESNTQPYTNAVSPVVNHFITSDDDRDSYVFGNFDSVGGVDLLHFDASESRLYIIPNRQLESPSHVVNKITNGLGAQTIVNYSPINETDHYSSSDAAITSSTTSREVCYYTEVGGDYDDVCYTQTLTRQNTDDFYSKLNTPYQNQLDTVGADKSAPVLEQNMGLFVVTDVSSSAPTATNPNAMATISYHYEEAKLQAAGRGSLGFKMLATLDLQTGVETRTTYVQEYPYIGSPEKTETSFNGQLIKKSVSEWNTKSFNRADGIRYQPFIEKAVETSYQVTSNFQDGFSISPTVVSNVETFNQYDNYGNVTYSVVKTTGDGNTYTVTSNHEYGNSSNIQAKILGRLSSTTVINARSDNTDPPIARTSKFNYYGFGCSGPANMYGLLCSQTVFDGSDYELTTTYEYDSFGNKIKSISSASGLPSRVVSNTYESHGRYMDRSINHYNQVTQDTISRNTYGNPTEVRDILGTATQYKYTPLGEQYLEYAETGGYSVTYRKAPTGICPVGTAYQTETRAPDNARTFECVNKVGQSILQGTQLLNGDWTYTRSEYDTLGRMTRQSEPHKPDETIHWTSYTYDVLGNVIRMDQPNFAGNSRISYMDFDGLIKVDTNVLGQKRTETKNALGELIQIKDNLNTTVTYQYNDIGDLRFAKTTAGSTTHTVETRFDNYSHKTHTIDPDKGTWTYEYNAFNELTKQTNANGDERTLEYDQLGRQISRVEPDGTSQWVYNNTNSGNSRGQMDYEVLFDSSGNIPYQMNYTYDGFGRVSEMTTNIDGEEFTERTTYDVYGRTFQSFDAAMVQNTIQYQYKNGHMYKVVSAADTSETYYQANKMDARGNVTEYIQRAVTTTRAYDEATGFLTSVESNIAGTFGTQDLSYSWDALANLKSRTEKSGNKNLTENFTFDEINRLSSSQVVGRTKQNYHYDAFGNTTFKTGVGNYKYGSGCVNGAGPHAVCEITNGTTTETFDYDNNGNMLTHRVNGAVDRQFVYSSFDKPTRITKDDHTTEFEYGSNRSRYKRTDTSNGETTTTLYIGSVEILNKPDGNREIRRYINGTVLVTQDYNRDSNGDYQFARAVKRNILTDHLGSTDVITDVNGQIVQEQSFDAWGARRATSDGVRLDDIALVSLADVNNEFTTKGFTGHEAVDQVGVIHMNGRIYDARLGRFLQADPQIDGVTHTQGFNRYAYGKNNPLNGTDPSGYGFLDSIKQFAGAIVGIALTVIFPPAGPWAAAAYGAISGAVGAAVNGGNILQGALVGGLSAAAFSSVSGFIGGSGDFFGSGLSQGAFFGRVAAHGFIGGVQSVLQGGKFGHGFASAGFTQAFAGQINGLKTKFARVSASAVVGGTASEISGGKFVNGAATVAFNAAITTAIETAVSSNASTSESESNSGIKYGGQEAYDEAIEALSTIEGLSDVAGNEKNYEYNDVHVVSKKINGRNVYRTLGGAEIDNSIEAEFNRFNKENGGGWSINLGSCAKGHVCSINRGATASSIPYGKLSRVGNYPQNYTKSSVESALAVFAHEYVHYRTGQPHPLVKTRISEFNFGRAEESAVNLYRGR</sequence>
<evidence type="ECO:0000256" key="4">
    <source>
        <dbReference type="ARBA" id="ARBA00023026"/>
    </source>
</evidence>
<dbReference type="SUPFAM" id="SSF69318">
    <property type="entry name" value="Integrin alpha N-terminal domain"/>
    <property type="match status" value="2"/>
</dbReference>
<gene>
    <name evidence="7" type="ORF">NBRC116591_03330</name>
</gene>
<proteinExistence type="predicted"/>
<dbReference type="PANTHER" id="PTHR32305">
    <property type="match status" value="1"/>
</dbReference>
<evidence type="ECO:0000256" key="5">
    <source>
        <dbReference type="SAM" id="SignalP"/>
    </source>
</evidence>
<dbReference type="InterPro" id="IPR050708">
    <property type="entry name" value="T6SS_VgrG/RHS"/>
</dbReference>
<keyword evidence="3" id="KW-0677">Repeat</keyword>
<evidence type="ECO:0000313" key="7">
    <source>
        <dbReference type="EMBL" id="GAA6166523.1"/>
    </source>
</evidence>
<dbReference type="Pfam" id="PF03534">
    <property type="entry name" value="SpvB"/>
    <property type="match status" value="1"/>
</dbReference>
<name>A0ABQ0A4S6_9GAMM</name>
<comment type="subcellular location">
    <subcellularLocation>
        <location evidence="1">Secreted</location>
    </subcellularLocation>
</comment>
<organism evidence="7 8">
    <name type="scientific">Sessilibacter corallicola</name>
    <dbReference type="NCBI Taxonomy" id="2904075"/>
    <lineage>
        <taxon>Bacteria</taxon>
        <taxon>Pseudomonadati</taxon>
        <taxon>Pseudomonadota</taxon>
        <taxon>Gammaproteobacteria</taxon>
        <taxon>Cellvibrionales</taxon>
        <taxon>Cellvibrionaceae</taxon>
        <taxon>Sessilibacter</taxon>
    </lineage>
</organism>